<keyword evidence="3" id="KW-1185">Reference proteome</keyword>
<feature type="transmembrane region" description="Helical" evidence="1">
    <location>
        <begin position="49"/>
        <end position="65"/>
    </location>
</feature>
<proteinExistence type="predicted"/>
<reference evidence="2" key="1">
    <citation type="submission" date="2021-11" db="EMBL/GenBank/DDBJ databases">
        <title>Genome sequence.</title>
        <authorList>
            <person name="Sun Q."/>
        </authorList>
    </citation>
    <scope>NUCLEOTIDE SEQUENCE</scope>
    <source>
        <strain evidence="2">JC740</strain>
    </source>
</reference>
<keyword evidence="1" id="KW-1133">Transmembrane helix</keyword>
<feature type="transmembrane region" description="Helical" evidence="1">
    <location>
        <begin position="12"/>
        <end position="29"/>
    </location>
</feature>
<name>A0ABS8NL64_9BACT</name>
<feature type="transmembrane region" description="Helical" evidence="1">
    <location>
        <begin position="111"/>
        <end position="132"/>
    </location>
</feature>
<evidence type="ECO:0000313" key="3">
    <source>
        <dbReference type="Proteomes" id="UP001430306"/>
    </source>
</evidence>
<organism evidence="2 3">
    <name type="scientific">Rhodopirellula halodulae</name>
    <dbReference type="NCBI Taxonomy" id="2894198"/>
    <lineage>
        <taxon>Bacteria</taxon>
        <taxon>Pseudomonadati</taxon>
        <taxon>Planctomycetota</taxon>
        <taxon>Planctomycetia</taxon>
        <taxon>Pirellulales</taxon>
        <taxon>Pirellulaceae</taxon>
        <taxon>Rhodopirellula</taxon>
    </lineage>
</organism>
<keyword evidence="1" id="KW-0472">Membrane</keyword>
<feature type="transmembrane region" description="Helical" evidence="1">
    <location>
        <begin position="153"/>
        <end position="170"/>
    </location>
</feature>
<sequence>MIQNDPSPRPTSKLLGLVIAITIVAYLLGLRACSQEPTKELRWFGREDLLVTSLLAALPLGLVLAHRLRSISVGGKVAIAGLAISLSWAMAILSPPPAAIDSFLKVSSFRILLATCATFGSCLLLSGVQGWFVGDGAGQGGRNSIKTSGPNPTWLWVLSLTMAIGLPLAYCHSAGDALQANLEKSLDDQRFSLAQKQCHQLVWFRPNALVSDTPLTSLRERINERVQQLTLAVSQPLPTPVTMGAIGTRITQLVQLDRNEEALRLIRPMMTGRNFHPIALDYYGLCQQRLENADESMRGYQRSFQHWERQPNGPAKAEAMASALKGIAYAARQSGNRRMEEDAYLALIQMRPTAENHFLLATCYKEHQKSTLAAQHANRAAELDPQYGPQAQSMVSQLSRDHFSCFLVSR</sequence>
<feature type="transmembrane region" description="Helical" evidence="1">
    <location>
        <begin position="77"/>
        <end position="99"/>
    </location>
</feature>
<keyword evidence="1" id="KW-0812">Transmembrane</keyword>
<dbReference type="Gene3D" id="1.25.40.10">
    <property type="entry name" value="Tetratricopeptide repeat domain"/>
    <property type="match status" value="1"/>
</dbReference>
<evidence type="ECO:0000256" key="1">
    <source>
        <dbReference type="SAM" id="Phobius"/>
    </source>
</evidence>
<accession>A0ABS8NL64</accession>
<comment type="caution">
    <text evidence="2">The sequence shown here is derived from an EMBL/GenBank/DDBJ whole genome shotgun (WGS) entry which is preliminary data.</text>
</comment>
<dbReference type="EMBL" id="JAJKFW010000025">
    <property type="protein sequence ID" value="MCC9644256.1"/>
    <property type="molecule type" value="Genomic_DNA"/>
</dbReference>
<dbReference type="Proteomes" id="UP001430306">
    <property type="component" value="Unassembled WGS sequence"/>
</dbReference>
<dbReference type="SUPFAM" id="SSF48452">
    <property type="entry name" value="TPR-like"/>
    <property type="match status" value="1"/>
</dbReference>
<gene>
    <name evidence="2" type="ORF">LOC71_18420</name>
</gene>
<protein>
    <submittedName>
        <fullName evidence="2">Tetratricopeptide repeat protein</fullName>
    </submittedName>
</protein>
<dbReference type="InterPro" id="IPR011990">
    <property type="entry name" value="TPR-like_helical_dom_sf"/>
</dbReference>
<dbReference type="RefSeq" id="WP_230275413.1">
    <property type="nucleotide sequence ID" value="NZ_JAJKFW010000025.1"/>
</dbReference>
<evidence type="ECO:0000313" key="2">
    <source>
        <dbReference type="EMBL" id="MCC9644256.1"/>
    </source>
</evidence>